<comment type="subcellular location">
    <subcellularLocation>
        <location evidence="1 10">Cytoplasm</location>
    </subcellularLocation>
</comment>
<dbReference type="InterPro" id="IPR033730">
    <property type="entry name" value="ProRS_core_prok"/>
</dbReference>
<keyword evidence="5 10" id="KW-0547">Nucleotide-binding</keyword>
<dbReference type="AlphaFoldDB" id="A0A1B2J0B8"/>
<dbReference type="HAMAP" id="MF_01569">
    <property type="entry name" value="Pro_tRNA_synth_type1"/>
    <property type="match status" value="1"/>
</dbReference>
<dbReference type="InterPro" id="IPR036621">
    <property type="entry name" value="Anticodon-bd_dom_sf"/>
</dbReference>
<dbReference type="InterPro" id="IPR044140">
    <property type="entry name" value="ProRS_anticodon_short"/>
</dbReference>
<comment type="function">
    <text evidence="10">Catalyzes the attachment of proline to tRNA(Pro) in a two-step reaction: proline is first activated by ATP to form Pro-AMP and then transferred to the acceptor end of tRNA(Pro). As ProRS can inadvertently accommodate and process non-cognate amino acids such as alanine and cysteine, to avoid such errors it has two additional distinct editing activities against alanine. One activity is designated as 'pretransfer' editing and involves the tRNA(Pro)-independent hydrolysis of activated Ala-AMP. The other activity is designated 'posttransfer' editing and involves deacylation of mischarged Ala-tRNA(Pro). The misacylated Cys-tRNA(Pro) is not edited by ProRS.</text>
</comment>
<evidence type="ECO:0000256" key="1">
    <source>
        <dbReference type="ARBA" id="ARBA00004496"/>
    </source>
</evidence>
<dbReference type="PROSITE" id="PS50862">
    <property type="entry name" value="AA_TRNA_LIGASE_II"/>
    <property type="match status" value="1"/>
</dbReference>
<evidence type="ECO:0000256" key="2">
    <source>
        <dbReference type="ARBA" id="ARBA00011738"/>
    </source>
</evidence>
<dbReference type="InterPro" id="IPR004500">
    <property type="entry name" value="Pro-tRNA-synth_IIa_bac-type"/>
</dbReference>
<dbReference type="GO" id="GO:0002161">
    <property type="term" value="F:aminoacyl-tRNA deacylase activity"/>
    <property type="evidence" value="ECO:0007669"/>
    <property type="project" value="InterPro"/>
</dbReference>
<evidence type="ECO:0000256" key="6">
    <source>
        <dbReference type="ARBA" id="ARBA00022840"/>
    </source>
</evidence>
<dbReference type="Pfam" id="PF03129">
    <property type="entry name" value="HGTP_anticodon"/>
    <property type="match status" value="1"/>
</dbReference>
<dbReference type="EMBL" id="CP014924">
    <property type="protein sequence ID" value="ANZ67784.1"/>
    <property type="molecule type" value="Genomic_DNA"/>
</dbReference>
<comment type="domain">
    <text evidence="10">Consists of three domains: the N-terminal catalytic domain, the editing domain and the C-terminal anticodon-binding domain.</text>
</comment>
<dbReference type="EC" id="6.1.1.15" evidence="10"/>
<dbReference type="InterPro" id="IPR007214">
    <property type="entry name" value="YbaK/aa-tRNA-synth-assoc-dom"/>
</dbReference>
<dbReference type="GO" id="GO:0005829">
    <property type="term" value="C:cytosol"/>
    <property type="evidence" value="ECO:0007669"/>
    <property type="project" value="TreeGrafter"/>
</dbReference>
<evidence type="ECO:0000256" key="7">
    <source>
        <dbReference type="ARBA" id="ARBA00022917"/>
    </source>
</evidence>
<comment type="similarity">
    <text evidence="10">Belongs to the class-II aminoacyl-tRNA synthetase family. ProS type 1 subfamily.</text>
</comment>
<keyword evidence="13" id="KW-1185">Reference proteome</keyword>
<dbReference type="InterPro" id="IPR002316">
    <property type="entry name" value="Pro-tRNA-ligase_IIa"/>
</dbReference>
<dbReference type="STRING" id="240427.AYR62_04970"/>
<dbReference type="PRINTS" id="PR01046">
    <property type="entry name" value="TRNASYNTHPRO"/>
</dbReference>
<evidence type="ECO:0000313" key="13">
    <source>
        <dbReference type="Proteomes" id="UP000093267"/>
    </source>
</evidence>
<dbReference type="FunFam" id="3.40.50.800:FF:000011">
    <property type="entry name" value="Proline--tRNA ligase"/>
    <property type="match status" value="1"/>
</dbReference>
<dbReference type="GO" id="GO:0004827">
    <property type="term" value="F:proline-tRNA ligase activity"/>
    <property type="evidence" value="ECO:0007669"/>
    <property type="project" value="UniProtKB-UniRule"/>
</dbReference>
<dbReference type="NCBIfam" id="TIGR00409">
    <property type="entry name" value="proS_fam_II"/>
    <property type="match status" value="1"/>
</dbReference>
<feature type="domain" description="Aminoacyl-transfer RNA synthetases class-II family profile" evidence="11">
    <location>
        <begin position="33"/>
        <end position="465"/>
    </location>
</feature>
<dbReference type="Gene3D" id="3.40.50.800">
    <property type="entry name" value="Anticodon-binding domain"/>
    <property type="match status" value="1"/>
</dbReference>
<dbReference type="InterPro" id="IPR002314">
    <property type="entry name" value="aa-tRNA-synt_IIb"/>
</dbReference>
<dbReference type="SUPFAM" id="SSF55826">
    <property type="entry name" value="YbaK/ProRS associated domain"/>
    <property type="match status" value="1"/>
</dbReference>
<dbReference type="InterPro" id="IPR023717">
    <property type="entry name" value="Pro-tRNA-Synthase_IIa_type1"/>
</dbReference>
<evidence type="ECO:0000259" key="11">
    <source>
        <dbReference type="PROSITE" id="PS50862"/>
    </source>
</evidence>
<dbReference type="CDD" id="cd04334">
    <property type="entry name" value="ProRS-INS"/>
    <property type="match status" value="1"/>
</dbReference>
<dbReference type="RefSeq" id="WP_054707692.1">
    <property type="nucleotide sequence ID" value="NZ_CP014912.1"/>
</dbReference>
<proteinExistence type="inferred from homology"/>
<dbReference type="Pfam" id="PF04073">
    <property type="entry name" value="tRNA_edit"/>
    <property type="match status" value="1"/>
</dbReference>
<reference evidence="12 13" key="1">
    <citation type="submission" date="2016-03" db="EMBL/GenBank/DDBJ databases">
        <title>Pediococcus and Lactobacillus from brewery environment - whole genome sequencing and assembly.</title>
        <authorList>
            <person name="Behr J."/>
            <person name="Geissler A.J."/>
            <person name="Vogel R.F."/>
        </authorList>
    </citation>
    <scope>NUCLEOTIDE SEQUENCE [LARGE SCALE GENOMIC DNA]</scope>
    <source>
        <strain evidence="12 13">TMW 1.1995</strain>
    </source>
</reference>
<evidence type="ECO:0000313" key="12">
    <source>
        <dbReference type="EMBL" id="ANZ67784.1"/>
    </source>
</evidence>
<evidence type="ECO:0000256" key="4">
    <source>
        <dbReference type="ARBA" id="ARBA00022598"/>
    </source>
</evidence>
<dbReference type="SUPFAM" id="SSF52954">
    <property type="entry name" value="Class II aaRS ABD-related"/>
    <property type="match status" value="1"/>
</dbReference>
<accession>A0A1B2J0B8</accession>
<keyword evidence="4 10" id="KW-0436">Ligase</keyword>
<dbReference type="GO" id="GO:0006433">
    <property type="term" value="P:prolyl-tRNA aminoacylation"/>
    <property type="evidence" value="ECO:0007669"/>
    <property type="project" value="UniProtKB-UniRule"/>
</dbReference>
<keyword evidence="8 10" id="KW-0030">Aminoacyl-tRNA synthetase</keyword>
<evidence type="ECO:0000256" key="8">
    <source>
        <dbReference type="ARBA" id="ARBA00023146"/>
    </source>
</evidence>
<dbReference type="GO" id="GO:0140096">
    <property type="term" value="F:catalytic activity, acting on a protein"/>
    <property type="evidence" value="ECO:0007669"/>
    <property type="project" value="UniProtKB-ARBA"/>
</dbReference>
<sequence>MKQSKMLIPTLKEVPSDAEALSHQMMLRAGYVRQVTAGMYAYLPLAFRVLTNIETIIREEMEKIDAVEMVVPSVLPASLWKESGRYDTYGPTLFKFKNRHDTDFILGPTHEETFTTLIRDNIKSYKKLPLVLYQIQAKYRDEERPRYGLLRGREFIMKDAYSFSTNYDDLDTVYRQMETAYRNVFDRIGLNYRTIIGDAGAMGGKDSKEFSAIAPIGEDTIVYSDSSDYAANLEMATSLYIPKKSHAAQQDLEKIDTGDAKTIDQVAEQLDIEASQLIKSLLYIADEKPVLALIRGDHELNETKLKNYLSADFLAPATNEDAQKYLGASFGNVGPVGVSDDVTILADQYVQDMVNAVVGANETGFHFKNANLERDFRVDKFVDLRTVQEGDVSPDGSGVLKFTRGIEIGHIFKLGTRYSESLGANVLDENGRNVPVIMGSYGIGVSRLLSAIAEQTADENGLVWPRAISPYDLHIIPVNAKNDEQMTVATDLEERLQKAGYRVLLDDRKERAGVKFADSDLMGLPVRITVGKKAADGIVEIKIRKTGETIEVKTEEVENSVGILLKETDNTEAE</sequence>
<organism evidence="12 13">
    <name type="scientific">Secundilactobacillus paracollinoides</name>
    <dbReference type="NCBI Taxonomy" id="240427"/>
    <lineage>
        <taxon>Bacteria</taxon>
        <taxon>Bacillati</taxon>
        <taxon>Bacillota</taxon>
        <taxon>Bacilli</taxon>
        <taxon>Lactobacillales</taxon>
        <taxon>Lactobacillaceae</taxon>
        <taxon>Secundilactobacillus</taxon>
    </lineage>
</organism>
<dbReference type="InterPro" id="IPR050062">
    <property type="entry name" value="Pro-tRNA_synthetase"/>
</dbReference>
<dbReference type="InterPro" id="IPR045864">
    <property type="entry name" value="aa-tRNA-synth_II/BPL/LPL"/>
</dbReference>
<dbReference type="OrthoDB" id="9809052at2"/>
<dbReference type="Pfam" id="PF00587">
    <property type="entry name" value="tRNA-synt_2b"/>
    <property type="match status" value="1"/>
</dbReference>
<comment type="subunit">
    <text evidence="2 10">Homodimer.</text>
</comment>
<dbReference type="GO" id="GO:0016740">
    <property type="term" value="F:transferase activity"/>
    <property type="evidence" value="ECO:0007669"/>
    <property type="project" value="UniProtKB-ARBA"/>
</dbReference>
<evidence type="ECO:0000256" key="3">
    <source>
        <dbReference type="ARBA" id="ARBA00022490"/>
    </source>
</evidence>
<comment type="catalytic activity">
    <reaction evidence="9 10">
        <text>tRNA(Pro) + L-proline + ATP = L-prolyl-tRNA(Pro) + AMP + diphosphate</text>
        <dbReference type="Rhea" id="RHEA:14305"/>
        <dbReference type="Rhea" id="RHEA-COMP:9700"/>
        <dbReference type="Rhea" id="RHEA-COMP:9702"/>
        <dbReference type="ChEBI" id="CHEBI:30616"/>
        <dbReference type="ChEBI" id="CHEBI:33019"/>
        <dbReference type="ChEBI" id="CHEBI:60039"/>
        <dbReference type="ChEBI" id="CHEBI:78442"/>
        <dbReference type="ChEBI" id="CHEBI:78532"/>
        <dbReference type="ChEBI" id="CHEBI:456215"/>
        <dbReference type="EC" id="6.1.1.15"/>
    </reaction>
</comment>
<dbReference type="Proteomes" id="UP000093267">
    <property type="component" value="Chromosome"/>
</dbReference>
<dbReference type="InterPro" id="IPR036754">
    <property type="entry name" value="YbaK/aa-tRNA-synt-asso_dom_sf"/>
</dbReference>
<evidence type="ECO:0000256" key="10">
    <source>
        <dbReference type="HAMAP-Rule" id="MF_01569"/>
    </source>
</evidence>
<dbReference type="CDD" id="cd00861">
    <property type="entry name" value="ProRS_anticodon_short"/>
    <property type="match status" value="1"/>
</dbReference>
<dbReference type="NCBIfam" id="NF006625">
    <property type="entry name" value="PRK09194.1"/>
    <property type="match status" value="1"/>
</dbReference>
<evidence type="ECO:0000256" key="9">
    <source>
        <dbReference type="ARBA" id="ARBA00047671"/>
    </source>
</evidence>
<dbReference type="Gene3D" id="3.30.930.10">
    <property type="entry name" value="Bira Bifunctional Protein, Domain 2"/>
    <property type="match status" value="2"/>
</dbReference>
<keyword evidence="3 10" id="KW-0963">Cytoplasm</keyword>
<keyword evidence="7 10" id="KW-0648">Protein biosynthesis</keyword>
<dbReference type="PANTHER" id="PTHR42753">
    <property type="entry name" value="MITOCHONDRIAL RIBOSOME PROTEIN L39/PROLYL-TRNA LIGASE FAMILY MEMBER"/>
    <property type="match status" value="1"/>
</dbReference>
<protein>
    <recommendedName>
        <fullName evidence="10">Proline--tRNA ligase</fullName>
        <ecNumber evidence="10">6.1.1.15</ecNumber>
    </recommendedName>
    <alternativeName>
        <fullName evidence="10">Prolyl-tRNA synthetase</fullName>
        <shortName evidence="10">ProRS</shortName>
    </alternativeName>
</protein>
<dbReference type="SUPFAM" id="SSF55681">
    <property type="entry name" value="Class II aaRS and biotin synthetases"/>
    <property type="match status" value="1"/>
</dbReference>
<dbReference type="InterPro" id="IPR006195">
    <property type="entry name" value="aa-tRNA-synth_II"/>
</dbReference>
<dbReference type="GO" id="GO:0005524">
    <property type="term" value="F:ATP binding"/>
    <property type="evidence" value="ECO:0007669"/>
    <property type="project" value="UniProtKB-UniRule"/>
</dbReference>
<evidence type="ECO:0000256" key="5">
    <source>
        <dbReference type="ARBA" id="ARBA00022741"/>
    </source>
</evidence>
<dbReference type="InterPro" id="IPR004154">
    <property type="entry name" value="Anticodon-bd"/>
</dbReference>
<name>A0A1B2J0B8_9LACO</name>
<dbReference type="CDD" id="cd00779">
    <property type="entry name" value="ProRS_core_prok"/>
    <property type="match status" value="1"/>
</dbReference>
<gene>
    <name evidence="10" type="primary">proS</name>
    <name evidence="12" type="ORF">AYR63_11995</name>
</gene>
<dbReference type="PANTHER" id="PTHR42753:SF2">
    <property type="entry name" value="PROLINE--TRNA LIGASE"/>
    <property type="match status" value="1"/>
</dbReference>
<keyword evidence="6 10" id="KW-0067">ATP-binding</keyword>